<organism evidence="2 3">
    <name type="scientific">Convivina intestini</name>
    <dbReference type="NCBI Taxonomy" id="1505726"/>
    <lineage>
        <taxon>Bacteria</taxon>
        <taxon>Bacillati</taxon>
        <taxon>Bacillota</taxon>
        <taxon>Bacilli</taxon>
        <taxon>Lactobacillales</taxon>
        <taxon>Lactobacillaceae</taxon>
        <taxon>Convivina</taxon>
    </lineage>
</organism>
<gene>
    <name evidence="2" type="ORF">C7384_11316</name>
</gene>
<sequence>MIEKFLIGTYTINDSEGIFEIELDNDKKVLQNAHLVAKIDSPTYLAESKKHIVYAVDRNMAQPDLRGGVASFDFNQEPAVLLQEEIETGTSDAYVAVDEDRQLVYTANYHMGYVSVYAIQADGTLLLKDRVQSLGEVGPRPQQADGAHPHYANLTPDGRLVVCDLGTDCVHVYDISAEGKLTQVSELKTEPGFGPRNISFVNEKNIGYLVGELASQVSVIRYHPTDGQLEVLETLSTIPTDWTEHNGAAAIKISSDQRFVYITNRGHDSIAVFEIQADGNLSLRQLISSEGEFPRDFNFNADESLLLVANQNSDNMSLYERDAHSGQLTLIQKEFAVPEGTCVMRRI</sequence>
<comment type="caution">
    <text evidence="2">The sequence shown here is derived from an EMBL/GenBank/DDBJ whole genome shotgun (WGS) entry which is preliminary data.</text>
</comment>
<comment type="similarity">
    <text evidence="1">Belongs to the cycloisomerase 2 family.</text>
</comment>
<dbReference type="SUPFAM" id="SSF51004">
    <property type="entry name" value="C-terminal (heme d1) domain of cytochrome cd1-nitrite reductase"/>
    <property type="match status" value="1"/>
</dbReference>
<protein>
    <submittedName>
        <fullName evidence="2">6-phosphogluconolactonase</fullName>
    </submittedName>
</protein>
<dbReference type="PANTHER" id="PTHR30344">
    <property type="entry name" value="6-PHOSPHOGLUCONOLACTONASE-RELATED"/>
    <property type="match status" value="1"/>
</dbReference>
<evidence type="ECO:0000313" key="3">
    <source>
        <dbReference type="Proteomes" id="UP000245433"/>
    </source>
</evidence>
<dbReference type="GO" id="GO:0017057">
    <property type="term" value="F:6-phosphogluconolactonase activity"/>
    <property type="evidence" value="ECO:0007669"/>
    <property type="project" value="TreeGrafter"/>
</dbReference>
<evidence type="ECO:0000313" key="2">
    <source>
        <dbReference type="EMBL" id="PVY82360.1"/>
    </source>
</evidence>
<dbReference type="GO" id="GO:0005829">
    <property type="term" value="C:cytosol"/>
    <property type="evidence" value="ECO:0007669"/>
    <property type="project" value="TreeGrafter"/>
</dbReference>
<dbReference type="Proteomes" id="UP000245433">
    <property type="component" value="Unassembled WGS sequence"/>
</dbReference>
<dbReference type="OrthoDB" id="9790815at2"/>
<accession>A0A2U1D3Y1</accession>
<reference evidence="2 3" key="1">
    <citation type="submission" date="2018-04" db="EMBL/GenBank/DDBJ databases">
        <title>Genomic Encyclopedia of Type Strains, Phase IV (KMG-IV): sequencing the most valuable type-strain genomes for metagenomic binning, comparative biology and taxonomic classification.</title>
        <authorList>
            <person name="Goeker M."/>
        </authorList>
    </citation>
    <scope>NUCLEOTIDE SEQUENCE [LARGE SCALE GENOMIC DNA]</scope>
    <source>
        <strain evidence="2 3">DSM 28795</strain>
    </source>
</reference>
<dbReference type="AlphaFoldDB" id="A0A2U1D3Y1"/>
<evidence type="ECO:0000256" key="1">
    <source>
        <dbReference type="ARBA" id="ARBA00005564"/>
    </source>
</evidence>
<name>A0A2U1D3Y1_9LACO</name>
<dbReference type="InterPro" id="IPR011048">
    <property type="entry name" value="Haem_d1_sf"/>
</dbReference>
<dbReference type="InterPro" id="IPR015943">
    <property type="entry name" value="WD40/YVTN_repeat-like_dom_sf"/>
</dbReference>
<dbReference type="RefSeq" id="WP_089940143.1">
    <property type="nucleotide sequence ID" value="NZ_CAKOEW010000007.1"/>
</dbReference>
<proteinExistence type="inferred from homology"/>
<dbReference type="PANTHER" id="PTHR30344:SF1">
    <property type="entry name" value="6-PHOSPHOGLUCONOLACTONASE"/>
    <property type="match status" value="1"/>
</dbReference>
<dbReference type="InterPro" id="IPR019405">
    <property type="entry name" value="Lactonase_7-beta_prop"/>
</dbReference>
<dbReference type="Gene3D" id="2.130.10.10">
    <property type="entry name" value="YVTN repeat-like/Quinoprotein amine dehydrogenase"/>
    <property type="match status" value="1"/>
</dbReference>
<keyword evidence="3" id="KW-1185">Reference proteome</keyword>
<dbReference type="EMBL" id="QEKT01000013">
    <property type="protein sequence ID" value="PVY82360.1"/>
    <property type="molecule type" value="Genomic_DNA"/>
</dbReference>
<dbReference type="Pfam" id="PF10282">
    <property type="entry name" value="Lactonase"/>
    <property type="match status" value="1"/>
</dbReference>
<dbReference type="InterPro" id="IPR050282">
    <property type="entry name" value="Cycloisomerase_2"/>
</dbReference>